<organism evidence="1 2">
    <name type="scientific">Coniochaeta ligniaria NRRL 30616</name>
    <dbReference type="NCBI Taxonomy" id="1408157"/>
    <lineage>
        <taxon>Eukaryota</taxon>
        <taxon>Fungi</taxon>
        <taxon>Dikarya</taxon>
        <taxon>Ascomycota</taxon>
        <taxon>Pezizomycotina</taxon>
        <taxon>Sordariomycetes</taxon>
        <taxon>Sordariomycetidae</taxon>
        <taxon>Coniochaetales</taxon>
        <taxon>Coniochaetaceae</taxon>
        <taxon>Coniochaeta</taxon>
    </lineage>
</organism>
<evidence type="ECO:0000313" key="1">
    <source>
        <dbReference type="EMBL" id="OIW34197.1"/>
    </source>
</evidence>
<reference evidence="1 2" key="1">
    <citation type="submission" date="2016-10" db="EMBL/GenBank/DDBJ databases">
        <title>Draft genome sequence of Coniochaeta ligniaria NRRL30616, a lignocellulolytic fungus for bioabatement of inhibitors in plant biomass hydrolysates.</title>
        <authorList>
            <consortium name="DOE Joint Genome Institute"/>
            <person name="Jimenez D.J."/>
            <person name="Hector R.E."/>
            <person name="Riley R."/>
            <person name="Sun H."/>
            <person name="Grigoriev I.V."/>
            <person name="Van Elsas J.D."/>
            <person name="Nichols N.N."/>
        </authorList>
    </citation>
    <scope>NUCLEOTIDE SEQUENCE [LARGE SCALE GENOMIC DNA]</scope>
    <source>
        <strain evidence="1 2">NRRL 30616</strain>
    </source>
</reference>
<keyword evidence="2" id="KW-1185">Reference proteome</keyword>
<dbReference type="EMBL" id="KV875094">
    <property type="protein sequence ID" value="OIW34197.1"/>
    <property type="molecule type" value="Genomic_DNA"/>
</dbReference>
<proteinExistence type="predicted"/>
<sequence length="116" mass="13096">MANTHRSLVSRLRAWLLRVLPPPNWVKRGLHGELMVASSDGASAQPCPCQLADFAFRHLNVMQCKQTGSSWMDREDDGCFLEGCISLIYAPRPPTPVTRQICLLHSILFTDRCHSY</sequence>
<accession>A0A1J7J422</accession>
<evidence type="ECO:0000313" key="2">
    <source>
        <dbReference type="Proteomes" id="UP000182658"/>
    </source>
</evidence>
<dbReference type="InParanoid" id="A0A1J7J422"/>
<dbReference type="Proteomes" id="UP000182658">
    <property type="component" value="Unassembled WGS sequence"/>
</dbReference>
<dbReference type="AlphaFoldDB" id="A0A1J7J422"/>
<name>A0A1J7J422_9PEZI</name>
<protein>
    <submittedName>
        <fullName evidence="1">Uncharacterized protein</fullName>
    </submittedName>
</protein>
<gene>
    <name evidence="1" type="ORF">CONLIGDRAFT_629145</name>
</gene>